<dbReference type="InterPro" id="IPR024445">
    <property type="entry name" value="Tnp_ISXO2-like"/>
</dbReference>
<feature type="domain" description="ISXO2-like transposase" evidence="1">
    <location>
        <begin position="299"/>
        <end position="438"/>
    </location>
</feature>
<comment type="caution">
    <text evidence="2">The sequence shown here is derived from an EMBL/GenBank/DDBJ whole genome shotgun (WGS) entry which is preliminary data.</text>
</comment>
<accession>A0AAE1AC05</accession>
<dbReference type="NCBIfam" id="NF033547">
    <property type="entry name" value="transpos_IS1595"/>
    <property type="match status" value="1"/>
</dbReference>
<evidence type="ECO:0000259" key="1">
    <source>
        <dbReference type="SMART" id="SM01126"/>
    </source>
</evidence>
<dbReference type="PANTHER" id="PTHR47163">
    <property type="entry name" value="DDE_TNP_IS1595 DOMAIN-CONTAINING PROTEIN"/>
    <property type="match status" value="1"/>
</dbReference>
<dbReference type="Pfam" id="PF12762">
    <property type="entry name" value="DDE_Tnp_IS1595"/>
    <property type="match status" value="1"/>
</dbReference>
<gene>
    <name evidence="2" type="ORF">RRG08_007433</name>
</gene>
<evidence type="ECO:0000313" key="3">
    <source>
        <dbReference type="Proteomes" id="UP001283361"/>
    </source>
</evidence>
<evidence type="ECO:0000313" key="2">
    <source>
        <dbReference type="EMBL" id="KAK3783882.1"/>
    </source>
</evidence>
<reference evidence="2" key="1">
    <citation type="journal article" date="2023" name="G3 (Bethesda)">
        <title>A reference genome for the long-term kleptoplast-retaining sea slug Elysia crispata morphotype clarki.</title>
        <authorList>
            <person name="Eastman K.E."/>
            <person name="Pendleton A.L."/>
            <person name="Shaikh M.A."/>
            <person name="Suttiyut T."/>
            <person name="Ogas R."/>
            <person name="Tomko P."/>
            <person name="Gavelis G."/>
            <person name="Widhalm J.R."/>
            <person name="Wisecaver J.H."/>
        </authorList>
    </citation>
    <scope>NUCLEOTIDE SEQUENCE</scope>
    <source>
        <strain evidence="2">ECLA1</strain>
    </source>
</reference>
<organism evidence="2 3">
    <name type="scientific">Elysia crispata</name>
    <name type="common">lettuce slug</name>
    <dbReference type="NCBI Taxonomy" id="231223"/>
    <lineage>
        <taxon>Eukaryota</taxon>
        <taxon>Metazoa</taxon>
        <taxon>Spiralia</taxon>
        <taxon>Lophotrochozoa</taxon>
        <taxon>Mollusca</taxon>
        <taxon>Gastropoda</taxon>
        <taxon>Heterobranchia</taxon>
        <taxon>Euthyneura</taxon>
        <taxon>Panpulmonata</taxon>
        <taxon>Sacoglossa</taxon>
        <taxon>Placobranchoidea</taxon>
        <taxon>Plakobranchidae</taxon>
        <taxon>Elysia</taxon>
    </lineage>
</organism>
<sequence>MAGRLRNRVHIVDAFLQDGDILAIVPRLITLGGRFHDKISTLEWFAERRFHDKISTLEWFAERRFHDKISTLEWFAERRFHDKISTLEWFAERRFHDKISTLEWFAERRFHDKISTLEWFAERRFHDKISTLEWFAERRFHDKISTLEWFAERRFHDKISTLEWFAERRFHDKISTLEWFAERRFISNSVNCPTCNELCTLSQYNSQNGLRWRCFRHNFTQSVRVNSFFEGAKVSLDTAIVLLYCWAADFLQLQIQRETLLSRNSVSLWCTFLRDVCENVIENNPQELGGFDEYNEPIEVEIDESKFFHRKYHRGLWREGHWVFGAIERRSKLCILVEVPDRAAATLEPIIRRWILPGSHIISDGWAAYANIDQIGNGIYTHSVVVHERHFVDPDHPAIYTQLIENTWKRAKKKLRRQHGTSVDLFSSYMAEFMWRSRVGENKFVEFLLAIRQLYPF</sequence>
<dbReference type="SMART" id="SM01126">
    <property type="entry name" value="DDE_Tnp_IS1595"/>
    <property type="match status" value="1"/>
</dbReference>
<dbReference type="InterPro" id="IPR053164">
    <property type="entry name" value="IS1016-like_transposase"/>
</dbReference>
<dbReference type="Proteomes" id="UP001283361">
    <property type="component" value="Unassembled WGS sequence"/>
</dbReference>
<dbReference type="PANTHER" id="PTHR47163:SF2">
    <property type="entry name" value="SI:DKEY-17M8.2"/>
    <property type="match status" value="1"/>
</dbReference>
<protein>
    <recommendedName>
        <fullName evidence="1">ISXO2-like transposase domain-containing protein</fullName>
    </recommendedName>
</protein>
<proteinExistence type="predicted"/>
<keyword evidence="3" id="KW-1185">Reference proteome</keyword>
<name>A0AAE1AC05_9GAST</name>
<dbReference type="EMBL" id="JAWDGP010002339">
    <property type="protein sequence ID" value="KAK3783882.1"/>
    <property type="molecule type" value="Genomic_DNA"/>
</dbReference>
<dbReference type="AlphaFoldDB" id="A0AAE1AC05"/>